<sequence>MHHVVKSCHTPNQLSKNYRKKSTTSLRYIETPQAKTPTKPRQTVTPTPQRIARPRSENQSIDFTLNSSKMFTKADFVREKFTPDGIPTPKFDVHACREEINRLESEINSSFLFENKLMRDDWRKAKHSIDIKTQNEIKEHMSFNTQMAVNFKSLQDNQIRCCKISERKRIENEFQAAKEAKLKLDFENKKKIHDELLREKNKHLQRQDALEQRRQQRKNEKEQERESFKEFVGVLKENMRREQMRCNKERDFDYAQELGAKWMKLHKVDQQVKENLQIVDKLVSK</sequence>
<feature type="region of interest" description="Disordered" evidence="1">
    <location>
        <begin position="203"/>
        <end position="225"/>
    </location>
</feature>
<accession>A0A1R2CKJ7</accession>
<name>A0A1R2CKJ7_9CILI</name>
<evidence type="ECO:0000313" key="2">
    <source>
        <dbReference type="EMBL" id="OMJ89542.1"/>
    </source>
</evidence>
<reference evidence="2 3" key="1">
    <citation type="submission" date="2016-11" db="EMBL/GenBank/DDBJ databases">
        <title>The macronuclear genome of Stentor coeruleus: a giant cell with tiny introns.</title>
        <authorList>
            <person name="Slabodnick M."/>
            <person name="Ruby J.G."/>
            <person name="Reiff S.B."/>
            <person name="Swart E.C."/>
            <person name="Gosai S."/>
            <person name="Prabakaran S."/>
            <person name="Witkowska E."/>
            <person name="Larue G.E."/>
            <person name="Fisher S."/>
            <person name="Freeman R.M."/>
            <person name="Gunawardena J."/>
            <person name="Chu W."/>
            <person name="Stover N.A."/>
            <person name="Gregory B.D."/>
            <person name="Nowacki M."/>
            <person name="Derisi J."/>
            <person name="Roy S.W."/>
            <person name="Marshall W.F."/>
            <person name="Sood P."/>
        </authorList>
    </citation>
    <scope>NUCLEOTIDE SEQUENCE [LARGE SCALE GENOMIC DNA]</scope>
    <source>
        <strain evidence="2">WM001</strain>
    </source>
</reference>
<feature type="compositionally biased region" description="Basic and acidic residues" evidence="1">
    <location>
        <begin position="205"/>
        <end position="225"/>
    </location>
</feature>
<gene>
    <name evidence="2" type="ORF">SteCoe_8241</name>
</gene>
<comment type="caution">
    <text evidence="2">The sequence shown here is derived from an EMBL/GenBank/DDBJ whole genome shotgun (WGS) entry which is preliminary data.</text>
</comment>
<feature type="compositionally biased region" description="Polar residues" evidence="1">
    <location>
        <begin position="33"/>
        <end position="48"/>
    </location>
</feature>
<keyword evidence="3" id="KW-1185">Reference proteome</keyword>
<proteinExistence type="predicted"/>
<evidence type="ECO:0000256" key="1">
    <source>
        <dbReference type="SAM" id="MobiDB-lite"/>
    </source>
</evidence>
<feature type="region of interest" description="Disordered" evidence="1">
    <location>
        <begin position="1"/>
        <end position="56"/>
    </location>
</feature>
<dbReference type="Proteomes" id="UP000187209">
    <property type="component" value="Unassembled WGS sequence"/>
</dbReference>
<dbReference type="AlphaFoldDB" id="A0A1R2CKJ7"/>
<organism evidence="2 3">
    <name type="scientific">Stentor coeruleus</name>
    <dbReference type="NCBI Taxonomy" id="5963"/>
    <lineage>
        <taxon>Eukaryota</taxon>
        <taxon>Sar</taxon>
        <taxon>Alveolata</taxon>
        <taxon>Ciliophora</taxon>
        <taxon>Postciliodesmatophora</taxon>
        <taxon>Heterotrichea</taxon>
        <taxon>Heterotrichida</taxon>
        <taxon>Stentoridae</taxon>
        <taxon>Stentor</taxon>
    </lineage>
</organism>
<evidence type="ECO:0000313" key="3">
    <source>
        <dbReference type="Proteomes" id="UP000187209"/>
    </source>
</evidence>
<dbReference type="EMBL" id="MPUH01000123">
    <property type="protein sequence ID" value="OMJ89542.1"/>
    <property type="molecule type" value="Genomic_DNA"/>
</dbReference>
<protein>
    <submittedName>
        <fullName evidence="2">Uncharacterized protein</fullName>
    </submittedName>
</protein>